<gene>
    <name evidence="2" type="ORF">AW736_20265</name>
</gene>
<feature type="transmembrane region" description="Helical" evidence="1">
    <location>
        <begin position="296"/>
        <end position="314"/>
    </location>
</feature>
<feature type="transmembrane region" description="Helical" evidence="1">
    <location>
        <begin position="220"/>
        <end position="239"/>
    </location>
</feature>
<comment type="caution">
    <text evidence="2">The sequence shown here is derived from an EMBL/GenBank/DDBJ whole genome shotgun (WGS) entry which is preliminary data.</text>
</comment>
<feature type="transmembrane region" description="Helical" evidence="1">
    <location>
        <begin position="42"/>
        <end position="59"/>
    </location>
</feature>
<dbReference type="AlphaFoldDB" id="A0A178ICX8"/>
<feature type="transmembrane region" description="Helical" evidence="1">
    <location>
        <begin position="441"/>
        <end position="459"/>
    </location>
</feature>
<name>A0A178ICX8_9BACT</name>
<sequence length="490" mass="53272">MRDLPSNIDALRMERRSQRLRHPGPARETAVRKPWAWELHPGLGLAGAVLGTLLAIMLTPDDVREAGVLRTPSLALALGLILVPLRVLFSSPVSLLHPVSLVTAAPVYWLLLDPIQGAYGMDSVGVKEVRLSYLAIGSFSACVWLAAFGRPWRLPRVVREAATISLGPRTLFGIGVAAFFLAFQRFAIPSGYDFGAMLGAFGKIRWAAPWSRGALGGWDAFLDHIGYFGYIVPPITAFLARRVGWLNWRTLVMMLFSFILLALFSTGGGRRIIGVMAGSGLVVWFLSSERPRLKDLALMGATCAGLLAFLQLMLNYRGVGIAAAFSEETRVESHVKHLHVDDNFLRLAQIIHIIPEQHPYTGMKWLVWVAARPVPRVLWPGKPLDPGFDLPSSQGMQGVSLSVSLVGELYMAFGFLGCIGGGLFLGYLANTLAQVMRAGPAPGALITFGAGLLALFAGMRSGIDLVLMSYGVLAWIALAWGYRQLNPETK</sequence>
<proteinExistence type="predicted"/>
<feature type="transmembrane region" description="Helical" evidence="1">
    <location>
        <begin position="246"/>
        <end position="265"/>
    </location>
</feature>
<feature type="transmembrane region" description="Helical" evidence="1">
    <location>
        <begin position="170"/>
        <end position="188"/>
    </location>
</feature>
<feature type="transmembrane region" description="Helical" evidence="1">
    <location>
        <begin position="409"/>
        <end position="429"/>
    </location>
</feature>
<evidence type="ECO:0000313" key="3">
    <source>
        <dbReference type="Proteomes" id="UP000078486"/>
    </source>
</evidence>
<organism evidence="2 3">
    <name type="scientific">Termitidicoccus mucosus</name>
    <dbReference type="NCBI Taxonomy" id="1184151"/>
    <lineage>
        <taxon>Bacteria</taxon>
        <taxon>Pseudomonadati</taxon>
        <taxon>Verrucomicrobiota</taxon>
        <taxon>Opitutia</taxon>
        <taxon>Opitutales</taxon>
        <taxon>Opitutaceae</taxon>
        <taxon>Termitidicoccus</taxon>
    </lineage>
</organism>
<feature type="transmembrane region" description="Helical" evidence="1">
    <location>
        <begin position="95"/>
        <end position="111"/>
    </location>
</feature>
<keyword evidence="1" id="KW-0812">Transmembrane</keyword>
<keyword evidence="1" id="KW-1133">Transmembrane helix</keyword>
<protein>
    <recommendedName>
        <fullName evidence="4">O-antigen polymerase</fullName>
    </recommendedName>
</protein>
<feature type="transmembrane region" description="Helical" evidence="1">
    <location>
        <begin position="271"/>
        <end position="287"/>
    </location>
</feature>
<evidence type="ECO:0000256" key="1">
    <source>
        <dbReference type="SAM" id="Phobius"/>
    </source>
</evidence>
<evidence type="ECO:0008006" key="4">
    <source>
        <dbReference type="Google" id="ProtNLM"/>
    </source>
</evidence>
<feature type="transmembrane region" description="Helical" evidence="1">
    <location>
        <begin position="131"/>
        <end position="149"/>
    </location>
</feature>
<accession>A0A178ICX8</accession>
<dbReference type="EMBL" id="LRRQ01000155">
    <property type="protein sequence ID" value="OAM87874.1"/>
    <property type="molecule type" value="Genomic_DNA"/>
</dbReference>
<feature type="transmembrane region" description="Helical" evidence="1">
    <location>
        <begin position="465"/>
        <end position="482"/>
    </location>
</feature>
<keyword evidence="1" id="KW-0472">Membrane</keyword>
<keyword evidence="3" id="KW-1185">Reference proteome</keyword>
<dbReference type="STRING" id="1184151.AW736_20265"/>
<evidence type="ECO:0000313" key="2">
    <source>
        <dbReference type="EMBL" id="OAM87874.1"/>
    </source>
</evidence>
<dbReference type="Proteomes" id="UP000078486">
    <property type="component" value="Unassembled WGS sequence"/>
</dbReference>
<feature type="transmembrane region" description="Helical" evidence="1">
    <location>
        <begin position="71"/>
        <end position="88"/>
    </location>
</feature>
<reference evidence="2 3" key="1">
    <citation type="submission" date="2016-01" db="EMBL/GenBank/DDBJ databases">
        <title>High potential of lignocellulose degradation of a new Verrucomicrobia species.</title>
        <authorList>
            <person name="Wang Y."/>
            <person name="Shi Y."/>
            <person name="Qiu Z."/>
            <person name="Liu S."/>
            <person name="Yang H."/>
        </authorList>
    </citation>
    <scope>NUCLEOTIDE SEQUENCE [LARGE SCALE GENOMIC DNA]</scope>
    <source>
        <strain evidence="2 3">TSB47</strain>
    </source>
</reference>